<name>A0A095A0N2_SCHHA</name>
<evidence type="ECO:0000256" key="6">
    <source>
        <dbReference type="RuleBase" id="RU280814"/>
    </source>
</evidence>
<dbReference type="STRING" id="6185.A0A095A0N2"/>
<proteinExistence type="inferred from homology"/>
<evidence type="ECO:0000256" key="5">
    <source>
        <dbReference type="ARBA" id="ARBA00023136"/>
    </source>
</evidence>
<sequence>MTILDECHKKLADLQKQVTQTSKNVINRTQKWRRLSTVPSTDCDVVVIFKTELSEEIVDWLIKIINNRVPQLVIHKQFHRTSRQYALYLTASYRGLLTGAEELRIKKSLLPEHGGGLREFSVDEFSLFDNVMDEKLFLSTSERSNIVHHFLMSLRACREDSDVCSIKFANDQCMIPSLQSAGIILQIFPLHEPSELNKLTSIWIRRWVVLQPLDEIKEYFGTKVAFYFAWLGHYTYSLIFPSVVGLAVWLFVNPNKNSSFYYLLMAIINLIWTSLYLEHWKRTSSFLAYRWGSWDTPISLLEEPRPLFKGKLSLCPITGRPIRTYSKWKRLLILCFITTPIVLLSLIIVIYITLIYVRLQDKMNIYADNNTSIIPNFILVTLPKIFLAVSISIMDYSYKKIAVWLTDFENHRLEDDYNNHYVVKLILINFRLVAYHVAPEFTWIPVPPEQGYLYFTRLILQLVTLLLTRQIIDSIREIFLPLGHSRLRQVWLSLKYEQRCLAERNKLKSEDNNGSLATFNPSSSSSLSLAQPSKTDSDVDKCSILPENKSQCVDNNITRMDVDVNSEILIHQRIQKVTEKNKLNNNSKSFDNSEETRITPAEREATLLRYEDPTDDFLEMFIQFGYVSMFTGIFPLAGLLAFMNNVIEIRGDAYKLSTSYQRPFGQFANSIGIWQLALDVVSYIAVIVNIALLGISGTVQRLFPNLSASQLIIFLVLIEHAIIITRAAISALVPHTPTSVVLQIAKLEHRRREALKILERESMREHQRQQSPSNI</sequence>
<reference evidence="8" key="1">
    <citation type="journal article" date="2012" name="Nat. Genet.">
        <title>Whole-genome sequence of Schistosoma haematobium.</title>
        <authorList>
            <person name="Young N.D."/>
            <person name="Jex A.R."/>
            <person name="Li B."/>
            <person name="Liu S."/>
            <person name="Yang L."/>
            <person name="Xiong Z."/>
            <person name="Li Y."/>
            <person name="Cantacessi C."/>
            <person name="Hall R.S."/>
            <person name="Xu X."/>
            <person name="Chen F."/>
            <person name="Wu X."/>
            <person name="Zerlotini A."/>
            <person name="Oliveira G."/>
            <person name="Hofmann A."/>
            <person name="Zhang G."/>
            <person name="Fang X."/>
            <person name="Kang Y."/>
            <person name="Campbell B.E."/>
            <person name="Loukas A."/>
            <person name="Ranganathan S."/>
            <person name="Rollinson D."/>
            <person name="Rinaldi G."/>
            <person name="Brindley P.J."/>
            <person name="Yang H."/>
            <person name="Wang J."/>
            <person name="Wang J."/>
            <person name="Gasser R.B."/>
        </authorList>
    </citation>
    <scope>NUCLEOTIDE SEQUENCE [LARGE SCALE GENOMIC DNA]</scope>
</reference>
<comment type="similarity">
    <text evidence="2 6">Belongs to the anoctamin family.</text>
</comment>
<evidence type="ECO:0000256" key="3">
    <source>
        <dbReference type="ARBA" id="ARBA00022692"/>
    </source>
</evidence>
<dbReference type="PANTHER" id="PTHR12308:SF51">
    <property type="entry name" value="ANOCTAMIN-8"/>
    <property type="match status" value="1"/>
</dbReference>
<feature type="transmembrane region" description="Helical" evidence="6">
    <location>
        <begin position="624"/>
        <end position="647"/>
    </location>
</feature>
<feature type="transmembrane region" description="Helical" evidence="6">
    <location>
        <begin position="331"/>
        <end position="357"/>
    </location>
</feature>
<feature type="transmembrane region" description="Helical" evidence="6">
    <location>
        <begin position="711"/>
        <end position="733"/>
    </location>
</feature>
<evidence type="ECO:0000313" key="8">
    <source>
        <dbReference type="EMBL" id="KGB39049.1"/>
    </source>
</evidence>
<feature type="compositionally biased region" description="Polar residues" evidence="7">
    <location>
        <begin position="512"/>
        <end position="521"/>
    </location>
</feature>
<feature type="transmembrane region" description="Helical" evidence="6">
    <location>
        <begin position="258"/>
        <end position="277"/>
    </location>
</feature>
<protein>
    <recommendedName>
        <fullName evidence="6">Anoctamin</fullName>
    </recommendedName>
</protein>
<keyword evidence="5 6" id="KW-0472">Membrane</keyword>
<evidence type="ECO:0000256" key="1">
    <source>
        <dbReference type="ARBA" id="ARBA00004141"/>
    </source>
</evidence>
<evidence type="ECO:0000256" key="2">
    <source>
        <dbReference type="ARBA" id="ARBA00009671"/>
    </source>
</evidence>
<dbReference type="InterPro" id="IPR049452">
    <property type="entry name" value="Anoctamin_TM"/>
</dbReference>
<feature type="transmembrane region" description="Helical" evidence="6">
    <location>
        <begin position="680"/>
        <end position="699"/>
    </location>
</feature>
<comment type="subcellular location">
    <subcellularLocation>
        <location evidence="1 6">Membrane</location>
        <topology evidence="1 6">Multi-pass membrane protein</topology>
    </subcellularLocation>
</comment>
<keyword evidence="3 6" id="KW-0812">Transmembrane</keyword>
<feature type="transmembrane region" description="Helical" evidence="6">
    <location>
        <begin position="377"/>
        <end position="398"/>
    </location>
</feature>
<keyword evidence="4 6" id="KW-1133">Transmembrane helix</keyword>
<organism evidence="8">
    <name type="scientific">Schistosoma haematobium</name>
    <name type="common">Blood fluke</name>
    <dbReference type="NCBI Taxonomy" id="6185"/>
    <lineage>
        <taxon>Eukaryota</taxon>
        <taxon>Metazoa</taxon>
        <taxon>Spiralia</taxon>
        <taxon>Lophotrochozoa</taxon>
        <taxon>Platyhelminthes</taxon>
        <taxon>Trematoda</taxon>
        <taxon>Digenea</taxon>
        <taxon>Strigeidida</taxon>
        <taxon>Schistosomatoidea</taxon>
        <taxon>Schistosomatidae</taxon>
        <taxon>Schistosoma</taxon>
    </lineage>
</organism>
<evidence type="ECO:0000256" key="7">
    <source>
        <dbReference type="SAM" id="MobiDB-lite"/>
    </source>
</evidence>
<comment type="caution">
    <text evidence="6">Lacks conserved residue(s) required for the propagation of feature annotation.</text>
</comment>
<dbReference type="AlphaFoldDB" id="A0A095A0N2"/>
<feature type="transmembrane region" description="Helical" evidence="6">
    <location>
        <begin position="224"/>
        <end position="252"/>
    </location>
</feature>
<dbReference type="GO" id="GO:0005886">
    <property type="term" value="C:plasma membrane"/>
    <property type="evidence" value="ECO:0007669"/>
    <property type="project" value="TreeGrafter"/>
</dbReference>
<gene>
    <name evidence="8" type="ORF">MS3_07463</name>
</gene>
<accession>A0A095A0N2</accession>
<evidence type="ECO:0000256" key="4">
    <source>
        <dbReference type="ARBA" id="ARBA00022989"/>
    </source>
</evidence>
<dbReference type="PANTHER" id="PTHR12308">
    <property type="entry name" value="ANOCTAMIN"/>
    <property type="match status" value="1"/>
</dbReference>
<dbReference type="Pfam" id="PF04547">
    <property type="entry name" value="Anoctamin"/>
    <property type="match status" value="1"/>
</dbReference>
<feature type="region of interest" description="Disordered" evidence="7">
    <location>
        <begin position="512"/>
        <end position="540"/>
    </location>
</feature>
<dbReference type="InterPro" id="IPR007632">
    <property type="entry name" value="Anoctamin"/>
</dbReference>
<dbReference type="EMBL" id="KL251123">
    <property type="protein sequence ID" value="KGB39049.1"/>
    <property type="molecule type" value="Genomic_DNA"/>
</dbReference>
<dbReference type="GO" id="GO:0005254">
    <property type="term" value="F:chloride channel activity"/>
    <property type="evidence" value="ECO:0007669"/>
    <property type="project" value="TreeGrafter"/>
</dbReference>